<organism evidence="7 8">
    <name type="scientific">Marinobacter fuscus</name>
    <dbReference type="NCBI Taxonomy" id="2109942"/>
    <lineage>
        <taxon>Bacteria</taxon>
        <taxon>Pseudomonadati</taxon>
        <taxon>Pseudomonadota</taxon>
        <taxon>Gammaproteobacteria</taxon>
        <taxon>Pseudomonadales</taxon>
        <taxon>Marinobacteraceae</taxon>
        <taxon>Marinobacter</taxon>
    </lineage>
</organism>
<dbReference type="OrthoDB" id="6368008at2"/>
<dbReference type="GO" id="GO:0016020">
    <property type="term" value="C:membrane"/>
    <property type="evidence" value="ECO:0007669"/>
    <property type="project" value="UniProtKB-SubCell"/>
</dbReference>
<evidence type="ECO:0000313" key="8">
    <source>
        <dbReference type="Proteomes" id="UP000239866"/>
    </source>
</evidence>
<evidence type="ECO:0000256" key="4">
    <source>
        <dbReference type="ARBA" id="ARBA00023136"/>
    </source>
</evidence>
<dbReference type="InterPro" id="IPR006260">
    <property type="entry name" value="TonB/TolA_C"/>
</dbReference>
<evidence type="ECO:0000256" key="1">
    <source>
        <dbReference type="ARBA" id="ARBA00004167"/>
    </source>
</evidence>
<dbReference type="Gene3D" id="3.30.1150.10">
    <property type="match status" value="1"/>
</dbReference>
<feature type="region of interest" description="Disordered" evidence="5">
    <location>
        <begin position="59"/>
        <end position="163"/>
    </location>
</feature>
<sequence>MPVSDLPSASAPAGYRLWLALSVALVVHTLALAGLPAFTAHQEVSRPRVEIMLASLSRPPAPVSPGSTPVPDKAQLASTPSQQRTDSKSKALPEPVAKTQTPETSARKQAPEPDRQRTSYASPAAPNTPSSTGASPAAQQNPSLHRRELEQNTKNQVSKSPSETDPYLIKLASHLAQQLEHQRIPAVSQLGSTVTMGIELRLMPNGALTRARVVSSSGVQVIDETVYRTALAASPYPKPDNQDSDRFEVKLIFTPPPW</sequence>
<accession>A0A2T1KKT8</accession>
<dbReference type="RefSeq" id="WP_106761838.1">
    <property type="nucleotide sequence ID" value="NZ_PXNP01000023.1"/>
</dbReference>
<comment type="subcellular location">
    <subcellularLocation>
        <location evidence="1">Membrane</location>
        <topology evidence="1">Single-pass membrane protein</topology>
    </subcellularLocation>
</comment>
<reference evidence="7 8" key="1">
    <citation type="submission" date="2018-03" db="EMBL/GenBank/DDBJ databases">
        <title>Marinobacter brunus sp. nov., a marine bacterium of Gamma-proteobacteria isolated from the surface seawater of the South China Sea.</title>
        <authorList>
            <person name="Cheng H."/>
            <person name="Wu Y.-H."/>
            <person name="Xamxidin M."/>
            <person name="Xu X.-W."/>
        </authorList>
    </citation>
    <scope>NUCLEOTIDE SEQUENCE [LARGE SCALE GENOMIC DNA]</scope>
    <source>
        <strain evidence="7 8">NH169-3</strain>
    </source>
</reference>
<dbReference type="NCBIfam" id="TIGR01352">
    <property type="entry name" value="tonB_Cterm"/>
    <property type="match status" value="1"/>
</dbReference>
<dbReference type="EMBL" id="PXNP01000023">
    <property type="protein sequence ID" value="PSF10638.1"/>
    <property type="molecule type" value="Genomic_DNA"/>
</dbReference>
<dbReference type="Proteomes" id="UP000239866">
    <property type="component" value="Unassembled WGS sequence"/>
</dbReference>
<keyword evidence="8" id="KW-1185">Reference proteome</keyword>
<keyword evidence="2 6" id="KW-0812">Transmembrane</keyword>
<dbReference type="SUPFAM" id="SSF74653">
    <property type="entry name" value="TolA/TonB C-terminal domain"/>
    <property type="match status" value="1"/>
</dbReference>
<evidence type="ECO:0000313" key="7">
    <source>
        <dbReference type="EMBL" id="PSF10638.1"/>
    </source>
</evidence>
<feature type="transmembrane region" description="Helical" evidence="6">
    <location>
        <begin position="15"/>
        <end position="38"/>
    </location>
</feature>
<evidence type="ECO:0000256" key="2">
    <source>
        <dbReference type="ARBA" id="ARBA00022692"/>
    </source>
</evidence>
<dbReference type="Pfam" id="PF13103">
    <property type="entry name" value="TonB_2"/>
    <property type="match status" value="1"/>
</dbReference>
<comment type="caution">
    <text evidence="7">The sequence shown here is derived from an EMBL/GenBank/DDBJ whole genome shotgun (WGS) entry which is preliminary data.</text>
</comment>
<feature type="compositionally biased region" description="Basic and acidic residues" evidence="5">
    <location>
        <begin position="105"/>
        <end position="117"/>
    </location>
</feature>
<proteinExistence type="predicted"/>
<feature type="compositionally biased region" description="Polar residues" evidence="5">
    <location>
        <begin position="118"/>
        <end position="143"/>
    </location>
</feature>
<keyword evidence="3 6" id="KW-1133">Transmembrane helix</keyword>
<evidence type="ECO:0000256" key="6">
    <source>
        <dbReference type="SAM" id="Phobius"/>
    </source>
</evidence>
<name>A0A2T1KKT8_9GAMM</name>
<evidence type="ECO:0000256" key="5">
    <source>
        <dbReference type="SAM" id="MobiDB-lite"/>
    </source>
</evidence>
<evidence type="ECO:0000256" key="3">
    <source>
        <dbReference type="ARBA" id="ARBA00022989"/>
    </source>
</evidence>
<dbReference type="AlphaFoldDB" id="A0A2T1KKT8"/>
<gene>
    <name evidence="7" type="ORF">C7H09_06760</name>
</gene>
<feature type="compositionally biased region" description="Polar residues" evidence="5">
    <location>
        <begin position="152"/>
        <end position="163"/>
    </location>
</feature>
<keyword evidence="4 6" id="KW-0472">Membrane</keyword>
<protein>
    <submittedName>
        <fullName evidence="7">Energy transducer TonB</fullName>
    </submittedName>
</protein>